<proteinExistence type="predicted"/>
<dbReference type="Proteomes" id="UP000198318">
    <property type="component" value="Unassembled WGS sequence"/>
</dbReference>
<sequence length="370" mass="40981">MGRRSFLDHYGFEPARRYFLHHDGAYYDSKAIVGVAYRYVAGRPLSAGQFSGGRQTVGRLLKSLGFEVVNEESTSPRRRLIAVLETLRIASTPDGPARHQPITLLWAFGRAAHRRPRLMQWREAHAELRGLMREYGQPSSRPTPEFPIVALERTDLWELSGHSGAVPAAHGETIVWLEEQEPHCGLTAWAYELVASSEPARSEAVAALGARFFGGAVPKDLLVEVGLYGEGRPATAASADSSPLEVYQRLCWTIEDAEARGDHDRTSTTTREQPVRSAAAVKAVLIRSAGHCENPLCTGEPNDVNRDGDPILEVDHVQDRAQWGRDHPIQMIALCPNCHAVKTRGRSREQLRKLLLKEAQARHGAWIGQA</sequence>
<gene>
    <name evidence="3" type="ORF">SAMN05443665_10787</name>
</gene>
<dbReference type="EMBL" id="FZOR01000078">
    <property type="protein sequence ID" value="SNT62807.1"/>
    <property type="molecule type" value="Genomic_DNA"/>
</dbReference>
<feature type="domain" description="ScoMcrA-like DNA sulfur-binding" evidence="1">
    <location>
        <begin position="78"/>
        <end position="229"/>
    </location>
</feature>
<keyword evidence="4" id="KW-1185">Reference proteome</keyword>
<organism evidence="3 4">
    <name type="scientific">Actinomadura meyerae</name>
    <dbReference type="NCBI Taxonomy" id="240840"/>
    <lineage>
        <taxon>Bacteria</taxon>
        <taxon>Bacillati</taxon>
        <taxon>Actinomycetota</taxon>
        <taxon>Actinomycetes</taxon>
        <taxon>Streptosporangiales</taxon>
        <taxon>Thermomonosporaceae</taxon>
        <taxon>Actinomadura</taxon>
    </lineage>
</organism>
<dbReference type="Pfam" id="PF26340">
    <property type="entry name" value="DNA-SBD_ScoMcrA"/>
    <property type="match status" value="1"/>
</dbReference>
<dbReference type="InterPro" id="IPR058813">
    <property type="entry name" value="DNA-SBD_ScoMcrA"/>
</dbReference>
<reference evidence="3 4" key="1">
    <citation type="submission" date="2017-06" db="EMBL/GenBank/DDBJ databases">
        <authorList>
            <person name="Kim H.J."/>
            <person name="Triplett B.A."/>
        </authorList>
    </citation>
    <scope>NUCLEOTIDE SEQUENCE [LARGE SCALE GENOMIC DNA]</scope>
    <source>
        <strain evidence="3 4">DSM 44715</strain>
    </source>
</reference>
<name>A0A239P6W0_9ACTN</name>
<evidence type="ECO:0000313" key="3">
    <source>
        <dbReference type="EMBL" id="SNT62807.1"/>
    </source>
</evidence>
<evidence type="ECO:0000259" key="1">
    <source>
        <dbReference type="Pfam" id="PF26340"/>
    </source>
</evidence>
<evidence type="ECO:0000313" key="4">
    <source>
        <dbReference type="Proteomes" id="UP000198318"/>
    </source>
</evidence>
<dbReference type="InterPro" id="IPR058807">
    <property type="entry name" value="ScoMcrA_N"/>
</dbReference>
<protein>
    <submittedName>
        <fullName evidence="3">5-methylcytosine-specific restriction enzyme A</fullName>
    </submittedName>
</protein>
<dbReference type="CDD" id="cd00085">
    <property type="entry name" value="HNHc"/>
    <property type="match status" value="1"/>
</dbReference>
<dbReference type="AlphaFoldDB" id="A0A239P6W0"/>
<accession>A0A239P6W0</accession>
<feature type="domain" description="ScoMcrA-like N-terminal head" evidence="2">
    <location>
        <begin position="1"/>
        <end position="69"/>
    </location>
</feature>
<dbReference type="InterPro" id="IPR003615">
    <property type="entry name" value="HNH_nuc"/>
</dbReference>
<evidence type="ECO:0000259" key="2">
    <source>
        <dbReference type="Pfam" id="PF26345"/>
    </source>
</evidence>
<dbReference type="Pfam" id="PF26345">
    <property type="entry name" value="ScoMcrA_N"/>
    <property type="match status" value="1"/>
</dbReference>